<proteinExistence type="predicted"/>
<evidence type="ECO:0000313" key="1">
    <source>
        <dbReference type="Proteomes" id="UP000887579"/>
    </source>
</evidence>
<evidence type="ECO:0000313" key="2">
    <source>
        <dbReference type="WBParaSite" id="ES5_v2.g21119.t1"/>
    </source>
</evidence>
<protein>
    <submittedName>
        <fullName evidence="2">Transposase</fullName>
    </submittedName>
</protein>
<organism evidence="1 2">
    <name type="scientific">Panagrolaimus sp. ES5</name>
    <dbReference type="NCBI Taxonomy" id="591445"/>
    <lineage>
        <taxon>Eukaryota</taxon>
        <taxon>Metazoa</taxon>
        <taxon>Ecdysozoa</taxon>
        <taxon>Nematoda</taxon>
        <taxon>Chromadorea</taxon>
        <taxon>Rhabditida</taxon>
        <taxon>Tylenchina</taxon>
        <taxon>Panagrolaimomorpha</taxon>
        <taxon>Panagrolaimoidea</taxon>
        <taxon>Panagrolaimidae</taxon>
        <taxon>Panagrolaimus</taxon>
    </lineage>
</organism>
<accession>A0AC34FUT6</accession>
<dbReference type="Proteomes" id="UP000887579">
    <property type="component" value="Unplaced"/>
</dbReference>
<dbReference type="WBParaSite" id="ES5_v2.g21119.t1">
    <property type="protein sequence ID" value="ES5_v2.g21119.t1"/>
    <property type="gene ID" value="ES5_v2.g21119"/>
</dbReference>
<reference evidence="2" key="1">
    <citation type="submission" date="2022-11" db="UniProtKB">
        <authorList>
            <consortium name="WormBaseParasite"/>
        </authorList>
    </citation>
    <scope>IDENTIFICATION</scope>
</reference>
<sequence>MAKELSKILGFNITRYQAAYQFKLYRENTEKIISNSSIKGIKKDDPAVLHKKFQSKLYFKKKQKSPSSSPNSIVGAIKKLSTLHHQQQQITKQQNRLFKYLFKKFGKDVEDEDVMQPKSRGFINVMPIKSEKFETSHDDAMSSASDKSQKFEGDAMSFTSENSFKSALSFDSADTQEFFDAKSSSSLDNYESNLSDSSKSTSFDKKGDKKVTFKDDIDGNLDMDNSFGNESELKIDTKENTSFDIKDENGSRLFSSVDKDKKAATQVNKKGQILTDYFIRKNSKLNPMVVINRNDKWYSYTVKSTGLKSQRYECNLCPRHSKFKSKGIMKNKMFWAHPKHSPLCKPMTKEELEALQIDRDIREDVSKGYHIQDSYVVGYKKALKQGVEKQLRSIENMSKSLDRWKAKTYPESKKGKVAEEHKVLLDGEKFLIYEDKTLSVFMSDEAATTMANCRILVADPTFRTSPQGFMQTLYIHGLVETPNGTEWRPLLMAPIDSKKEEDYLKVVNAIKKRWQELGLKPKFERFHTDYEKSLFNAFGELNGIDKMYGCLFHYDKAVLKSVKDCGLFGYYFTKKGKKIPEYKAIKKWVRTIMALPMLPKEDIPILAKELLKIPQPPMDSKVKWPTEELEKLKTYVESEWLNVFQEKDNNKWCFYGLGRTKNTNAGEGYHSGLSKTMPKKPKYKVFLEIQKNRFSMNNTRIYKLKNTTVKTKCISEKYKELAERIERLEARLEKQKKMQHTPEAYVEILRKHCEAVSYMLHEVRNKSLQTLKSKKIHSKSYNKESESEDNDSIFSDISEERNIEDDDNVSNETNLKKKKDSKMIKNDDDNGVNMEKN</sequence>
<name>A0AC34FUT6_9BILA</name>